<dbReference type="InterPro" id="IPR046825">
    <property type="entry name" value="PDH_C"/>
</dbReference>
<name>A0A645C5G3_9ZZZZ</name>
<dbReference type="PANTHER" id="PTHR21363">
    <property type="entry name" value="PREPHENATE DEHYDROGENASE"/>
    <property type="match status" value="1"/>
</dbReference>
<evidence type="ECO:0000259" key="2">
    <source>
        <dbReference type="PROSITE" id="PS51176"/>
    </source>
</evidence>
<feature type="domain" description="Prephenate/arogenate dehydrogenase" evidence="2">
    <location>
        <begin position="1"/>
        <end position="119"/>
    </location>
</feature>
<evidence type="ECO:0000313" key="3">
    <source>
        <dbReference type="EMBL" id="MPM72805.1"/>
    </source>
</evidence>
<evidence type="ECO:0000256" key="1">
    <source>
        <dbReference type="ARBA" id="ARBA00023002"/>
    </source>
</evidence>
<dbReference type="AlphaFoldDB" id="A0A645C5G3"/>
<dbReference type="GO" id="GO:0006571">
    <property type="term" value="P:tyrosine biosynthetic process"/>
    <property type="evidence" value="ECO:0007669"/>
    <property type="project" value="InterPro"/>
</dbReference>
<dbReference type="GO" id="GO:0008977">
    <property type="term" value="F:prephenate dehydrogenase (NAD+) activity"/>
    <property type="evidence" value="ECO:0007669"/>
    <property type="project" value="InterPro"/>
</dbReference>
<dbReference type="PANTHER" id="PTHR21363:SF0">
    <property type="entry name" value="PREPHENATE DEHYDROGENASE [NADP(+)]"/>
    <property type="match status" value="1"/>
</dbReference>
<dbReference type="InterPro" id="IPR008927">
    <property type="entry name" value="6-PGluconate_DH-like_C_sf"/>
</dbReference>
<protein>
    <submittedName>
        <fullName evidence="3">Cyclohexadienyl dehydrogenase</fullName>
        <ecNumber evidence="3">1.3.1.43</ecNumber>
    </submittedName>
</protein>
<dbReference type="Pfam" id="PF20463">
    <property type="entry name" value="PDH_C"/>
    <property type="match status" value="1"/>
</dbReference>
<dbReference type="InterPro" id="IPR003099">
    <property type="entry name" value="Prephen_DH"/>
</dbReference>
<keyword evidence="1 3" id="KW-0560">Oxidoreductase</keyword>
<dbReference type="GO" id="GO:0004665">
    <property type="term" value="F:prephenate dehydrogenase (NADP+) activity"/>
    <property type="evidence" value="ECO:0007669"/>
    <property type="project" value="InterPro"/>
</dbReference>
<proteinExistence type="predicted"/>
<gene>
    <name evidence="3" type="primary">tyrC_14</name>
    <name evidence="3" type="ORF">SDC9_119781</name>
</gene>
<dbReference type="GO" id="GO:0070403">
    <property type="term" value="F:NAD+ binding"/>
    <property type="evidence" value="ECO:0007669"/>
    <property type="project" value="TreeGrafter"/>
</dbReference>
<sequence length="119" mass="13314">MPAGFASVSVTTAEKHDKLIAFTSQLAHIVSNAYIKSPTALEHKGFSAGSYQDLTRVAWLNPGMWTELFYENKDNLLNEMDIIIASLNEYRNALASDDTDTMCRLLDEGRKKKEEVDGK</sequence>
<dbReference type="PROSITE" id="PS51176">
    <property type="entry name" value="PDH_ADH"/>
    <property type="match status" value="1"/>
</dbReference>
<dbReference type="InterPro" id="IPR050812">
    <property type="entry name" value="Preph/Arog_dehydrog"/>
</dbReference>
<dbReference type="EMBL" id="VSSQ01024970">
    <property type="protein sequence ID" value="MPM72805.1"/>
    <property type="molecule type" value="Genomic_DNA"/>
</dbReference>
<dbReference type="GO" id="GO:0047794">
    <property type="term" value="F:cyclohexadienyl dehydrogenase activity"/>
    <property type="evidence" value="ECO:0007669"/>
    <property type="project" value="UniProtKB-EC"/>
</dbReference>
<organism evidence="3">
    <name type="scientific">bioreactor metagenome</name>
    <dbReference type="NCBI Taxonomy" id="1076179"/>
    <lineage>
        <taxon>unclassified sequences</taxon>
        <taxon>metagenomes</taxon>
        <taxon>ecological metagenomes</taxon>
    </lineage>
</organism>
<accession>A0A645C5G3</accession>
<dbReference type="Gene3D" id="1.10.3660.10">
    <property type="entry name" value="6-phosphogluconate dehydrogenase C-terminal like domain"/>
    <property type="match status" value="1"/>
</dbReference>
<dbReference type="SUPFAM" id="SSF48179">
    <property type="entry name" value="6-phosphogluconate dehydrogenase C-terminal domain-like"/>
    <property type="match status" value="1"/>
</dbReference>
<comment type="caution">
    <text evidence="3">The sequence shown here is derived from an EMBL/GenBank/DDBJ whole genome shotgun (WGS) entry which is preliminary data.</text>
</comment>
<reference evidence="3" key="1">
    <citation type="submission" date="2019-08" db="EMBL/GenBank/DDBJ databases">
        <authorList>
            <person name="Kucharzyk K."/>
            <person name="Murdoch R.W."/>
            <person name="Higgins S."/>
            <person name="Loffler F."/>
        </authorList>
    </citation>
    <scope>NUCLEOTIDE SEQUENCE</scope>
</reference>
<dbReference type="EC" id="1.3.1.43" evidence="3"/>